<dbReference type="InterPro" id="IPR036188">
    <property type="entry name" value="FAD/NAD-bd_sf"/>
</dbReference>
<evidence type="ECO:0000256" key="1">
    <source>
        <dbReference type="ARBA" id="ARBA00023002"/>
    </source>
</evidence>
<dbReference type="GO" id="GO:0019622">
    <property type="term" value="P:3-(3-hydroxy)phenylpropionate catabolic process"/>
    <property type="evidence" value="ECO:0007669"/>
    <property type="project" value="TreeGrafter"/>
</dbReference>
<keyword evidence="1" id="KW-0560">Oxidoreductase</keyword>
<organism evidence="3 4">
    <name type="scientific">Asanoa ferruginea</name>
    <dbReference type="NCBI Taxonomy" id="53367"/>
    <lineage>
        <taxon>Bacteria</taxon>
        <taxon>Bacillati</taxon>
        <taxon>Actinomycetota</taxon>
        <taxon>Actinomycetes</taxon>
        <taxon>Micromonosporales</taxon>
        <taxon>Micromonosporaceae</taxon>
        <taxon>Asanoa</taxon>
    </lineage>
</organism>
<accession>A0A3D9ZZB9</accession>
<evidence type="ECO:0000259" key="2">
    <source>
        <dbReference type="Pfam" id="PF01494"/>
    </source>
</evidence>
<dbReference type="InterPro" id="IPR002938">
    <property type="entry name" value="FAD-bd"/>
</dbReference>
<evidence type="ECO:0000313" key="4">
    <source>
        <dbReference type="Proteomes" id="UP000256913"/>
    </source>
</evidence>
<dbReference type="Pfam" id="PF01494">
    <property type="entry name" value="FAD_binding_3"/>
    <property type="match status" value="1"/>
</dbReference>
<name>A0A3D9ZZB9_9ACTN</name>
<dbReference type="InterPro" id="IPR050631">
    <property type="entry name" value="PheA/TfdB_FAD_monoxygenase"/>
</dbReference>
<reference evidence="3 4" key="1">
    <citation type="submission" date="2018-08" db="EMBL/GenBank/DDBJ databases">
        <title>Sequencing the genomes of 1000 actinobacteria strains.</title>
        <authorList>
            <person name="Klenk H.-P."/>
        </authorList>
    </citation>
    <scope>NUCLEOTIDE SEQUENCE [LARGE SCALE GENOMIC DNA]</scope>
    <source>
        <strain evidence="3 4">DSM 44099</strain>
    </source>
</reference>
<dbReference type="PRINTS" id="PR00420">
    <property type="entry name" value="RNGMNOXGNASE"/>
</dbReference>
<dbReference type="OrthoDB" id="3647401at2"/>
<feature type="domain" description="FAD-binding" evidence="2">
    <location>
        <begin position="11"/>
        <end position="353"/>
    </location>
</feature>
<proteinExistence type="predicted"/>
<dbReference type="Gene3D" id="3.30.70.2450">
    <property type="match status" value="1"/>
</dbReference>
<dbReference type="Proteomes" id="UP000256913">
    <property type="component" value="Unassembled WGS sequence"/>
</dbReference>
<dbReference type="EMBL" id="QUMQ01000001">
    <property type="protein sequence ID" value="REF99190.1"/>
    <property type="molecule type" value="Genomic_DNA"/>
</dbReference>
<dbReference type="SUPFAM" id="SSF51905">
    <property type="entry name" value="FAD/NAD(P)-binding domain"/>
    <property type="match status" value="1"/>
</dbReference>
<keyword evidence="4" id="KW-1185">Reference proteome</keyword>
<dbReference type="RefSeq" id="WP_116070389.1">
    <property type="nucleotide sequence ID" value="NZ_BONB01000002.1"/>
</dbReference>
<comment type="caution">
    <text evidence="3">The sequence shown here is derived from an EMBL/GenBank/DDBJ whole genome shotgun (WGS) entry which is preliminary data.</text>
</comment>
<dbReference type="GO" id="GO:0008688">
    <property type="term" value="F:3-(3-hydroxyphenyl)propionate hydroxylase activity"/>
    <property type="evidence" value="ECO:0007669"/>
    <property type="project" value="TreeGrafter"/>
</dbReference>
<dbReference type="AlphaFoldDB" id="A0A3D9ZZB9"/>
<dbReference type="Gene3D" id="3.50.50.60">
    <property type="entry name" value="FAD/NAD(P)-binding domain"/>
    <property type="match status" value="1"/>
</dbReference>
<gene>
    <name evidence="3" type="ORF">DFJ67_5217</name>
</gene>
<evidence type="ECO:0000313" key="3">
    <source>
        <dbReference type="EMBL" id="REF99190.1"/>
    </source>
</evidence>
<dbReference type="PANTHER" id="PTHR43476">
    <property type="entry name" value="3-(3-HYDROXY-PHENYL)PROPIONATE/3-HYDROXYCINNAMIC ACID HYDROXYLASE"/>
    <property type="match status" value="1"/>
</dbReference>
<protein>
    <submittedName>
        <fullName evidence="3">3-(3-hydroxy-phenyl)propionate hydroxylase</fullName>
    </submittedName>
</protein>
<dbReference type="GO" id="GO:0071949">
    <property type="term" value="F:FAD binding"/>
    <property type="evidence" value="ECO:0007669"/>
    <property type="project" value="InterPro"/>
</dbReference>
<sequence>MRSTEVTQSSPIVIVGGGPVGMTAATALSGAGLPVVLVEATPTVQTDWRASTFHPPTLELLAELGVADEMRAEGLAVPRYQFRDRTDGLVAEFDYGLLAGETPFPYRLQLNQQRLVRMLADRLAARPGVTVRFGARAVALRQDRAGVTVRIESDQGPEELHGSFVIGADGARSTVRGLLGVPFEGFTYEQRFVIASTSAELSELLPGIADVNYVADPEEWIFLLRTPESWRAVYPVPAQQSVEEATDPVSIQAHLQGIAANPAGYPIDDFQIYNVHQRVATTFRTGRVVLVGDAAHVNSPLGGVGLNSGIHDAVDVARRIARLQADPDPAADRLDAELDEFDRVRRQVAVEYVQADTKRNTERLMERDPARRAANYAELRATAADPELARAWCRRASLLESVNRFGIGRPPTPVPAL</sequence>
<dbReference type="PANTHER" id="PTHR43476:SF3">
    <property type="entry name" value="FAD-BINDING MONOOXYGENASE"/>
    <property type="match status" value="1"/>
</dbReference>